<dbReference type="Proteomes" id="UP000556026">
    <property type="component" value="Unassembled WGS sequence"/>
</dbReference>
<proteinExistence type="predicted"/>
<accession>A0A6V8MDW9</accession>
<gene>
    <name evidence="1" type="primary">pilX-2_1</name>
    <name evidence="1" type="ORF">GMST_03690</name>
</gene>
<evidence type="ECO:0000313" key="2">
    <source>
        <dbReference type="Proteomes" id="UP000556026"/>
    </source>
</evidence>
<name>A0A6V8MDW9_9BACT</name>
<dbReference type="RefSeq" id="WP_183352894.1">
    <property type="nucleotide sequence ID" value="NZ_BLXX01000001.1"/>
</dbReference>
<sequence>MVLKGENGAALVTALMLTALSLVIALALLYIVSAGTKLTASQKRYRTALAAAHGGVELVTLELVPRLLQQNPDSASTLQNEFSLISLRLPGYNCLQQKLVSPTSAWSSCSSAQLNPDPALSPDFSFVLGGVGQSDGYRVTVKILDTVPGNTDTGGNDLLDAGSPVTGMEEGIHPQHVPALFNISVKGVGGAPREKAGLSLLYAY</sequence>
<evidence type="ECO:0000313" key="1">
    <source>
        <dbReference type="EMBL" id="GFO58044.1"/>
    </source>
</evidence>
<dbReference type="AlphaFoldDB" id="A0A6V8MDW9"/>
<organism evidence="1 2">
    <name type="scientific">Geomonas silvestris</name>
    <dbReference type="NCBI Taxonomy" id="2740184"/>
    <lineage>
        <taxon>Bacteria</taxon>
        <taxon>Pseudomonadati</taxon>
        <taxon>Thermodesulfobacteriota</taxon>
        <taxon>Desulfuromonadia</taxon>
        <taxon>Geobacterales</taxon>
        <taxon>Geobacteraceae</taxon>
        <taxon>Geomonas</taxon>
    </lineage>
</organism>
<reference evidence="2" key="1">
    <citation type="submission" date="2020-06" db="EMBL/GenBank/DDBJ databases">
        <title>Draft genomic sequence of Geomonas sp. Red330.</title>
        <authorList>
            <person name="Itoh H."/>
            <person name="Zhenxing X."/>
            <person name="Ushijima N."/>
            <person name="Masuda Y."/>
            <person name="Shiratori Y."/>
            <person name="Senoo K."/>
        </authorList>
    </citation>
    <scope>NUCLEOTIDE SEQUENCE [LARGE SCALE GENOMIC DNA]</scope>
    <source>
        <strain evidence="2">Red330</strain>
    </source>
</reference>
<protein>
    <submittedName>
        <fullName evidence="1">Type IV pilus minor pilin PilX</fullName>
    </submittedName>
</protein>
<keyword evidence="2" id="KW-1185">Reference proteome</keyword>
<dbReference type="EMBL" id="BLXX01000001">
    <property type="protein sequence ID" value="GFO58044.1"/>
    <property type="molecule type" value="Genomic_DNA"/>
</dbReference>
<comment type="caution">
    <text evidence="1">The sequence shown here is derived from an EMBL/GenBank/DDBJ whole genome shotgun (WGS) entry which is preliminary data.</text>
</comment>